<dbReference type="GO" id="GO:0000159">
    <property type="term" value="C:protein phosphatase type 2A complex"/>
    <property type="evidence" value="ECO:0007669"/>
    <property type="project" value="TreeGrafter"/>
</dbReference>
<evidence type="ECO:0000313" key="5">
    <source>
        <dbReference type="EMBL" id="TWU74803.1"/>
    </source>
</evidence>
<feature type="repeat" description="HEAT" evidence="3">
    <location>
        <begin position="13"/>
        <end position="51"/>
    </location>
</feature>
<keyword evidence="1" id="KW-0677">Repeat</keyword>
<evidence type="ECO:0000313" key="6">
    <source>
        <dbReference type="Proteomes" id="UP000317257"/>
    </source>
</evidence>
<feature type="repeat" description="HEAT" evidence="3">
    <location>
        <begin position="364"/>
        <end position="390"/>
    </location>
</feature>
<dbReference type="GO" id="GO:0005634">
    <property type="term" value="C:nucleus"/>
    <property type="evidence" value="ECO:0007669"/>
    <property type="project" value="TreeGrafter"/>
</dbReference>
<evidence type="ECO:0000256" key="3">
    <source>
        <dbReference type="PROSITE-ProRule" id="PRU00103"/>
    </source>
</evidence>
<dbReference type="FunFam" id="1.25.10.10:FF:000011">
    <property type="entry name" value="Serine/threonine-protein phosphatase 2A regulatory subunit A alpha isoform"/>
    <property type="match status" value="1"/>
</dbReference>
<evidence type="ECO:0000256" key="1">
    <source>
        <dbReference type="ARBA" id="ARBA00022737"/>
    </source>
</evidence>
<dbReference type="SUPFAM" id="SSF48371">
    <property type="entry name" value="ARM repeat"/>
    <property type="match status" value="1"/>
</dbReference>
<feature type="repeat" description="HEAT" evidence="3">
    <location>
        <begin position="206"/>
        <end position="244"/>
    </location>
</feature>
<protein>
    <recommendedName>
        <fullName evidence="4">Phosphatase PP2A regulatory subunit A/Splicing factor 3B subunit 1-like HEAT repeat domain-containing protein</fullName>
    </recommendedName>
</protein>
<comment type="caution">
    <text evidence="5">The sequence shown here is derived from an EMBL/GenBank/DDBJ whole genome shotgun (WGS) entry which is preliminary data.</text>
</comment>
<dbReference type="Pfam" id="PF22646">
    <property type="entry name" value="PPP2R1A-like_HEAT"/>
    <property type="match status" value="1"/>
</dbReference>
<feature type="repeat" description="HEAT" evidence="3">
    <location>
        <begin position="90"/>
        <end position="128"/>
    </location>
</feature>
<name>A0A5C6GFX5_METRR</name>
<evidence type="ECO:0000256" key="2">
    <source>
        <dbReference type="ARBA" id="ARBA00038332"/>
    </source>
</evidence>
<feature type="domain" description="Phosphatase PP2A regulatory subunit A/Splicing factor 3B subunit 1-like HEAT repeat" evidence="4">
    <location>
        <begin position="280"/>
        <end position="356"/>
    </location>
</feature>
<dbReference type="Gene3D" id="1.25.10.10">
    <property type="entry name" value="Leucine-rich Repeat Variant"/>
    <property type="match status" value="1"/>
</dbReference>
<accession>A0A5C6GFX5</accession>
<reference evidence="6" key="1">
    <citation type="submission" date="2018-12" db="EMBL/GenBank/DDBJ databases">
        <title>The complete genome of Metarhizium rileyi, a key fungal pathogen of Lepidoptera.</title>
        <authorList>
            <person name="Binneck E."/>
            <person name="Lastra C.C.L."/>
            <person name="Sosa-Gomez D.R."/>
        </authorList>
    </citation>
    <scope>NUCLEOTIDE SEQUENCE [LARGE SCALE GENOMIC DNA]</scope>
    <source>
        <strain evidence="6">Cep018-CH2</strain>
    </source>
</reference>
<feature type="repeat" description="HEAT" evidence="3">
    <location>
        <begin position="247"/>
        <end position="285"/>
    </location>
</feature>
<dbReference type="Pfam" id="PF13646">
    <property type="entry name" value="HEAT_2"/>
    <property type="match status" value="1"/>
</dbReference>
<dbReference type="InterPro" id="IPR016024">
    <property type="entry name" value="ARM-type_fold"/>
</dbReference>
<feature type="repeat" description="HEAT" evidence="3">
    <location>
        <begin position="325"/>
        <end position="363"/>
    </location>
</feature>
<dbReference type="PANTHER" id="PTHR10648">
    <property type="entry name" value="SERINE/THREONINE-PROTEIN PHOSPHATASE PP2A 65 KDA REGULATORY SUBUNIT"/>
    <property type="match status" value="1"/>
</dbReference>
<dbReference type="GO" id="GO:0005829">
    <property type="term" value="C:cytosol"/>
    <property type="evidence" value="ECO:0007669"/>
    <property type="project" value="TreeGrafter"/>
</dbReference>
<feature type="repeat" description="HEAT" evidence="3">
    <location>
        <begin position="405"/>
        <end position="443"/>
    </location>
</feature>
<dbReference type="Proteomes" id="UP000317257">
    <property type="component" value="Unassembled WGS sequence"/>
</dbReference>
<dbReference type="GO" id="GO:0019888">
    <property type="term" value="F:protein phosphatase regulator activity"/>
    <property type="evidence" value="ECO:0007669"/>
    <property type="project" value="TreeGrafter"/>
</dbReference>
<organism evidence="5 6">
    <name type="scientific">Metarhizium rileyi (strain RCEF 4871)</name>
    <name type="common">Nomuraea rileyi</name>
    <dbReference type="NCBI Taxonomy" id="1649241"/>
    <lineage>
        <taxon>Eukaryota</taxon>
        <taxon>Fungi</taxon>
        <taxon>Dikarya</taxon>
        <taxon>Ascomycota</taxon>
        <taxon>Pezizomycotina</taxon>
        <taxon>Sordariomycetes</taxon>
        <taxon>Hypocreomycetidae</taxon>
        <taxon>Hypocreales</taxon>
        <taxon>Clavicipitaceae</taxon>
        <taxon>Metarhizium</taxon>
    </lineage>
</organism>
<proteinExistence type="inferred from homology"/>
<dbReference type="InterPro" id="IPR051023">
    <property type="entry name" value="PP2A_Regulatory_Subunit_A"/>
</dbReference>
<gene>
    <name evidence="5" type="ORF">ED733_006358</name>
</gene>
<dbReference type="AlphaFoldDB" id="A0A5C6GFX5"/>
<evidence type="ECO:0000259" key="4">
    <source>
        <dbReference type="Pfam" id="PF22646"/>
    </source>
</evidence>
<sequence length="625" mass="69616">MTDATNANDELYPIAVLIDELKHDDVLLRLNAIHRLSTIALALGAERTREELIPFLDESVEDEDEVLVALSEELGSFIEYVGGPSYGHVLLSPLENLAAIEEPVVRDKAVESLNKICESLDAQQVEEYFIPLTIRLSKADWFTSKVSGCGLFTTPYRKVSPPIQEQLRQQFGLLVHDDTPMVRRQAATNLSNFVKEMPASIVIDEMIPLFQHLVQDDQDSVRLLTVEILISIAEVVPKEQQSSHGVLLTSLRNLIEDKSWRVRYMIADRFEKIAKAVDEEVVSRDLVPAFVKLLKDNEAEVRTAIAGQIPGFCVLVERSTLLNDIMGSVEDLVSDSSQHVRAALGTQISGLAPILGKQETIDHLLPMFLQMLKDEFPEVRLHIISKLEQVNQETVIGIDLLSQSLLPAIVQLAEDKQWRVRLAIIEYIPLLASQLGVKFFDEKLSNLCMGWLGDTVFSIREAATHNLKKLTEVFGVEWASEQIIPKVMGMGSHPNYLYRMTTCFAISTLASVVSINVIAKSVLPMLDKMVDDEIPNIRFNVAKTYSVLINALRRLPDEGTLYSLEKEGAEIVPSPKGQELIQQRVLPNLTKLQKDDDVDVRYFATTAAAEATGSAPGGEPMNTSP</sequence>
<comment type="similarity">
    <text evidence="2">Belongs to the phosphatase 2A regulatory subunit A family.</text>
</comment>
<dbReference type="InterPro" id="IPR054573">
    <property type="entry name" value="PP2A/SF3B1-like_HEAT"/>
</dbReference>
<feature type="repeat" description="HEAT" evidence="3">
    <location>
        <begin position="522"/>
        <end position="554"/>
    </location>
</feature>
<dbReference type="PANTHER" id="PTHR10648:SF4">
    <property type="entry name" value="PROTEIN PHOSPHATASE 2 (FORMERLY 2A), REGULATORY SUBUNIT A, BETA ISOFORM-RELATED"/>
    <property type="match status" value="1"/>
</dbReference>
<dbReference type="InterPro" id="IPR021133">
    <property type="entry name" value="HEAT_type_2"/>
</dbReference>
<dbReference type="PROSITE" id="PS50077">
    <property type="entry name" value="HEAT_REPEAT"/>
    <property type="match status" value="9"/>
</dbReference>
<feature type="repeat" description="HEAT" evidence="3">
    <location>
        <begin position="286"/>
        <end position="324"/>
    </location>
</feature>
<dbReference type="EMBL" id="SBHS01000010">
    <property type="protein sequence ID" value="TWU74803.1"/>
    <property type="molecule type" value="Genomic_DNA"/>
</dbReference>
<dbReference type="InterPro" id="IPR011989">
    <property type="entry name" value="ARM-like"/>
</dbReference>